<accession>A0A8X6TMG6</accession>
<protein>
    <submittedName>
        <fullName evidence="2">Uncharacterized protein</fullName>
    </submittedName>
</protein>
<evidence type="ECO:0000313" key="2">
    <source>
        <dbReference type="EMBL" id="GFT35098.1"/>
    </source>
</evidence>
<feature type="non-terminal residue" evidence="2">
    <location>
        <position position="85"/>
    </location>
</feature>
<sequence>IRGREGAPACSQTDQYLKLAETFGTEEEAKNKEEFKNTYSEMNEEEQKELKECLQKIVEIISNEVGEIPEGCEGRTEAWFDSLTA</sequence>
<name>A0A8X6TMG6_NEPPI</name>
<keyword evidence="1" id="KW-0175">Coiled coil</keyword>
<evidence type="ECO:0000256" key="1">
    <source>
        <dbReference type="SAM" id="Coils"/>
    </source>
</evidence>
<feature type="coiled-coil region" evidence="1">
    <location>
        <begin position="25"/>
        <end position="63"/>
    </location>
</feature>
<dbReference type="EMBL" id="BMAW01013643">
    <property type="protein sequence ID" value="GFT35098.1"/>
    <property type="molecule type" value="Genomic_DNA"/>
</dbReference>
<organism evidence="2 3">
    <name type="scientific">Nephila pilipes</name>
    <name type="common">Giant wood spider</name>
    <name type="synonym">Nephila maculata</name>
    <dbReference type="NCBI Taxonomy" id="299642"/>
    <lineage>
        <taxon>Eukaryota</taxon>
        <taxon>Metazoa</taxon>
        <taxon>Ecdysozoa</taxon>
        <taxon>Arthropoda</taxon>
        <taxon>Chelicerata</taxon>
        <taxon>Arachnida</taxon>
        <taxon>Araneae</taxon>
        <taxon>Araneomorphae</taxon>
        <taxon>Entelegynae</taxon>
        <taxon>Araneoidea</taxon>
        <taxon>Nephilidae</taxon>
        <taxon>Nephila</taxon>
    </lineage>
</organism>
<comment type="caution">
    <text evidence="2">The sequence shown here is derived from an EMBL/GenBank/DDBJ whole genome shotgun (WGS) entry which is preliminary data.</text>
</comment>
<gene>
    <name evidence="2" type="ORF">NPIL_607051</name>
</gene>
<evidence type="ECO:0000313" key="3">
    <source>
        <dbReference type="Proteomes" id="UP000887013"/>
    </source>
</evidence>
<reference evidence="2" key="1">
    <citation type="submission" date="2020-08" db="EMBL/GenBank/DDBJ databases">
        <title>Multicomponent nature underlies the extraordinary mechanical properties of spider dragline silk.</title>
        <authorList>
            <person name="Kono N."/>
            <person name="Nakamura H."/>
            <person name="Mori M."/>
            <person name="Yoshida Y."/>
            <person name="Ohtoshi R."/>
            <person name="Malay A.D."/>
            <person name="Moran D.A.P."/>
            <person name="Tomita M."/>
            <person name="Numata K."/>
            <person name="Arakawa K."/>
        </authorList>
    </citation>
    <scope>NUCLEOTIDE SEQUENCE</scope>
</reference>
<dbReference type="AlphaFoldDB" id="A0A8X6TMG6"/>
<proteinExistence type="predicted"/>
<dbReference type="Proteomes" id="UP000887013">
    <property type="component" value="Unassembled WGS sequence"/>
</dbReference>
<keyword evidence="3" id="KW-1185">Reference proteome</keyword>